<dbReference type="AlphaFoldDB" id="A0A1C3ZVN9"/>
<keyword evidence="2" id="KW-1185">Reference proteome</keyword>
<proteinExistence type="predicted"/>
<evidence type="ECO:0000313" key="2">
    <source>
        <dbReference type="Proteomes" id="UP000242818"/>
    </source>
</evidence>
<dbReference type="STRING" id="1335309.GA0116948_101570"/>
<dbReference type="EMBL" id="FMAR01000001">
    <property type="protein sequence ID" value="SCB86365.1"/>
    <property type="molecule type" value="Genomic_DNA"/>
</dbReference>
<sequence length="49" mass="5702">MPYLCGPVSKIFVKKLRKFLSVYKNLITFALPNCKGFKKKKFIAYVSEN</sequence>
<organism evidence="1 2">
    <name type="scientific">Chitinophaga costaii</name>
    <dbReference type="NCBI Taxonomy" id="1335309"/>
    <lineage>
        <taxon>Bacteria</taxon>
        <taxon>Pseudomonadati</taxon>
        <taxon>Bacteroidota</taxon>
        <taxon>Chitinophagia</taxon>
        <taxon>Chitinophagales</taxon>
        <taxon>Chitinophagaceae</taxon>
        <taxon>Chitinophaga</taxon>
    </lineage>
</organism>
<dbReference type="Proteomes" id="UP000242818">
    <property type="component" value="Unassembled WGS sequence"/>
</dbReference>
<evidence type="ECO:0000313" key="1">
    <source>
        <dbReference type="EMBL" id="SCB86365.1"/>
    </source>
</evidence>
<gene>
    <name evidence="1" type="ORF">GA0116948_101570</name>
</gene>
<name>A0A1C3ZVN9_9BACT</name>
<reference evidence="1 2" key="1">
    <citation type="submission" date="2016-08" db="EMBL/GenBank/DDBJ databases">
        <authorList>
            <person name="Seilhamer J.J."/>
        </authorList>
    </citation>
    <scope>NUCLEOTIDE SEQUENCE [LARGE SCALE GENOMIC DNA]</scope>
    <source>
        <strain evidence="1 2">A37T2</strain>
    </source>
</reference>
<accession>A0A1C3ZVN9</accession>
<protein>
    <submittedName>
        <fullName evidence="1">Uncharacterized protein</fullName>
    </submittedName>
</protein>